<feature type="region of interest" description="Disordered" evidence="1">
    <location>
        <begin position="22"/>
        <end position="45"/>
    </location>
</feature>
<comment type="caution">
    <text evidence="2">The sequence shown here is derived from an EMBL/GenBank/DDBJ whole genome shotgun (WGS) entry which is preliminary data.</text>
</comment>
<organism evidence="2 3">
    <name type="scientific">Coniosporium apollinis</name>
    <dbReference type="NCBI Taxonomy" id="61459"/>
    <lineage>
        <taxon>Eukaryota</taxon>
        <taxon>Fungi</taxon>
        <taxon>Dikarya</taxon>
        <taxon>Ascomycota</taxon>
        <taxon>Pezizomycotina</taxon>
        <taxon>Dothideomycetes</taxon>
        <taxon>Dothideomycetes incertae sedis</taxon>
        <taxon>Coniosporium</taxon>
    </lineage>
</organism>
<proteinExistence type="predicted"/>
<dbReference type="EMBL" id="JAPDRL010000040">
    <property type="protein sequence ID" value="KAJ9663917.1"/>
    <property type="molecule type" value="Genomic_DNA"/>
</dbReference>
<keyword evidence="3" id="KW-1185">Reference proteome</keyword>
<reference evidence="2" key="1">
    <citation type="submission" date="2022-10" db="EMBL/GenBank/DDBJ databases">
        <title>Culturing micro-colonial fungi from biological soil crusts in the Mojave desert and describing Neophaeococcomyces mojavensis, and introducing the new genera and species Taxawa tesnikishii.</title>
        <authorList>
            <person name="Kurbessoian T."/>
            <person name="Stajich J.E."/>
        </authorList>
    </citation>
    <scope>NUCLEOTIDE SEQUENCE</scope>
    <source>
        <strain evidence="2">TK_1</strain>
    </source>
</reference>
<evidence type="ECO:0000313" key="2">
    <source>
        <dbReference type="EMBL" id="KAJ9663917.1"/>
    </source>
</evidence>
<evidence type="ECO:0000313" key="3">
    <source>
        <dbReference type="Proteomes" id="UP001172684"/>
    </source>
</evidence>
<sequence length="226" mass="25010">MTDDKTQALVAAQICREMEQAEESARLGKRPTGETWTARHSKDTREVREEEIAVVNAEVEGSYSATDSTNSTLVEANKRNGIKLPSHRSSLWGHEQVRPNACPYTCPPNHKAILRQVAINLSRTNKYFNQMASELLAAIQELWILDGGGSLEAAADLVIQDVLNRGPAFNNLEKVDHQTACAMWLLQCIRAGIYHPATDQCGHERVSGFSVLELWALPFSVNGARV</sequence>
<accession>A0ABQ9NT24</accession>
<dbReference type="Proteomes" id="UP001172684">
    <property type="component" value="Unassembled WGS sequence"/>
</dbReference>
<name>A0ABQ9NT24_9PEZI</name>
<gene>
    <name evidence="2" type="ORF">H2201_005399</name>
</gene>
<evidence type="ECO:0000256" key="1">
    <source>
        <dbReference type="SAM" id="MobiDB-lite"/>
    </source>
</evidence>
<protein>
    <submittedName>
        <fullName evidence="2">Uncharacterized protein</fullName>
    </submittedName>
</protein>